<evidence type="ECO:0000256" key="1">
    <source>
        <dbReference type="SAM" id="MobiDB-lite"/>
    </source>
</evidence>
<organism evidence="3 4">
    <name type="scientific">Rotaria socialis</name>
    <dbReference type="NCBI Taxonomy" id="392032"/>
    <lineage>
        <taxon>Eukaryota</taxon>
        <taxon>Metazoa</taxon>
        <taxon>Spiralia</taxon>
        <taxon>Gnathifera</taxon>
        <taxon>Rotifera</taxon>
        <taxon>Eurotatoria</taxon>
        <taxon>Bdelloidea</taxon>
        <taxon>Philodinida</taxon>
        <taxon>Philodinidae</taxon>
        <taxon>Rotaria</taxon>
    </lineage>
</organism>
<feature type="region of interest" description="Disordered" evidence="1">
    <location>
        <begin position="1117"/>
        <end position="1136"/>
    </location>
</feature>
<comment type="caution">
    <text evidence="3">The sequence shown here is derived from an EMBL/GenBank/DDBJ whole genome shotgun (WGS) entry which is preliminary data.</text>
</comment>
<feature type="non-terminal residue" evidence="3">
    <location>
        <position position="1"/>
    </location>
</feature>
<evidence type="ECO:0000259" key="2">
    <source>
        <dbReference type="PROSITE" id="PS50878"/>
    </source>
</evidence>
<gene>
    <name evidence="3" type="ORF">KIK155_LOCUS8452</name>
</gene>
<dbReference type="PROSITE" id="PS50878">
    <property type="entry name" value="RT_POL"/>
    <property type="match status" value="1"/>
</dbReference>
<proteinExistence type="predicted"/>
<evidence type="ECO:0000313" key="3">
    <source>
        <dbReference type="EMBL" id="CAF3404724.1"/>
    </source>
</evidence>
<dbReference type="PANTHER" id="PTHR21301:SF10">
    <property type="entry name" value="REVERSE TRANSCRIPTASE DOMAIN-CONTAINING PROTEIN"/>
    <property type="match status" value="1"/>
</dbReference>
<dbReference type="InterPro" id="IPR058912">
    <property type="entry name" value="HTH_animal"/>
</dbReference>
<dbReference type="Proteomes" id="UP000663865">
    <property type="component" value="Unassembled WGS sequence"/>
</dbReference>
<protein>
    <recommendedName>
        <fullName evidence="2">Reverse transcriptase domain-containing protein</fullName>
    </recommendedName>
</protein>
<feature type="domain" description="Reverse transcriptase" evidence="2">
    <location>
        <begin position="563"/>
        <end position="839"/>
    </location>
</feature>
<name>A0A818AV10_9BILA</name>
<dbReference type="Pfam" id="PF26215">
    <property type="entry name" value="HTH_animal"/>
    <property type="match status" value="1"/>
</dbReference>
<reference evidence="3" key="1">
    <citation type="submission" date="2021-02" db="EMBL/GenBank/DDBJ databases">
        <authorList>
            <person name="Nowell W R."/>
        </authorList>
    </citation>
    <scope>NUCLEOTIDE SEQUENCE</scope>
</reference>
<dbReference type="PANTHER" id="PTHR21301">
    <property type="entry name" value="REVERSE TRANSCRIPTASE"/>
    <property type="match status" value="1"/>
</dbReference>
<dbReference type="EMBL" id="CAJNYV010001114">
    <property type="protein sequence ID" value="CAF3404724.1"/>
    <property type="molecule type" value="Genomic_DNA"/>
</dbReference>
<sequence>PKSTSSISILQPALKKVKHKQKTITNTNISSIEVQQNTLKRTYRRPMYLKRSPKILIKMLSKTLNYTFKEKADERFIVARLDLFDRFYCLRIDLQLWESYLDIGLQQHLWPDRLYTIAKTNDFENCHQYLLNHINDLKINLDQYQMELDRQSQSCPITTLSLDQIDHCLNEFVICQRKYLLMKNNNQLLKFKDNFHDKDLFKTVSTFRLTIDRNAYINQLLLIREKQGEIYEELLILEMRILCKFLPQNFDQLQYFIKPITYSPLNNNQKAVQVKNKCYKIIQEAKRLWLNILFNACEIKIQAYDCQYQNIFLQLESQSIVTNNVNDSSISNQIKEYLIYRTNKLKQDIYKKVAKSRAIVLQIRQHSSSSRKQKIIGVSPEPYIDLISHQFVKRQWNHLSLGPSCIRLNQSAIRPRKQQEILIKKEHKNIDQKVVHHLTSQPNNIPLKSRILKTYSDDLLNYFNHSYFSPLTYKNEIQALEQARTALSIRRKLKKSNLILRVTDKGHNFYIGSAIEFDKKVQKFFQDTNAFVILKENPFNEILDKVIHLLNQLHGKKLILRWQYNKMMPNRTKSELAHLYFNPKTHKDGIPVRPIENTMRAPTTNISNFLDEIIRPIFDNKCSTTAIIDSASLIKELDKHAKRGLLKSSTLFCTFDIRNLYTMLPQQEALNILVEFLHVHGYRKVKGIPLDTIRKLASIVLEQNVCVYDKKIYKQVLGGAMGSSFTLTLANIFMWKWQKELVRRQDMTGEFYGRYIDDIFMTWNRSENDLKNLLNDANTWHPNIKLEYKINKSLPFLDVVLTNNNGMLSTSVYHKPAAEPYVVPFISDHPRHTFVNVIQTSLTRAVRNSSTFEIFNNERIYIKLTLLYNGYPSSFIEKQFQSFFSEYINSSSFLPFIDNETQFVTMRNKILNLPTARQSQVSISAATADIDNDQTDEQQNEPITTTAKTVQERNKKEHTRGNKLIVHYTHEKRFQTFKSDMHQVYDNTFKDTPAADVKLIVGNKNRRSAKTELICKRPKQSLLINKPFKSKSSKNDKGKDNNHEKKIYLIPRTNNQQHPKHNTPVLKRRLSRRNLDEASKASLIEARMKRQEQNVNKNNIETNQMEDDLQVTEVPLNDIGHDGNSKKRKRGTSTNIQNHLSQSFSQLSISQGYRKKTKNNIQSEAVRLKTVQEKNNQSKTSTKRLMATHLPQYLTVSDRKFKEILSKSIHDGHKIYEWLDTDEKLKLTRQLAHSVNLIYYLKLQQKLWQDYYDLGIKDDVWAPRISKTKAKEHNTCLSYGRSEKFVEQRQKTIQHQLNRTENELQQHLHHLAEWTDKAKPSIDSIFLSTAIERMVKNAQHRLNVEFQHKRIMLKLDVDDHHLITSVYDLEPTEEQIELIKIYWQVIADEQKAFEEMEVLRKRVSLRRLPKSLDNLIDHSTDNIQTMLSRSILNKDRRASMASHCSKTITQYKSDLMEIAITIAHDTARGHAQLAFDTKNKLRLLDRNASESTMELLIKAMEIRAENMKKRAQELLQYKLMSFFELAPVVINDEANVSTGAI</sequence>
<dbReference type="InterPro" id="IPR000477">
    <property type="entry name" value="RT_dom"/>
</dbReference>
<evidence type="ECO:0000313" key="4">
    <source>
        <dbReference type="Proteomes" id="UP000663865"/>
    </source>
</evidence>
<accession>A0A818AV10</accession>